<dbReference type="AlphaFoldDB" id="X1UL39"/>
<name>X1UL39_9ZZZZ</name>
<proteinExistence type="predicted"/>
<sequence length="97" mass="10865">MKIGRSFDRTNLFDKENDTADDITEGIVKLFYPDSDKVKVGYLPLGAIAYLEIASVTEDPGTATDGDVIYNTTESKFKLYKIDTWVEVLFSMVEVGE</sequence>
<organism evidence="1">
    <name type="scientific">marine sediment metagenome</name>
    <dbReference type="NCBI Taxonomy" id="412755"/>
    <lineage>
        <taxon>unclassified sequences</taxon>
        <taxon>metagenomes</taxon>
        <taxon>ecological metagenomes</taxon>
    </lineage>
</organism>
<evidence type="ECO:0000313" key="1">
    <source>
        <dbReference type="EMBL" id="GAI93044.1"/>
    </source>
</evidence>
<comment type="caution">
    <text evidence="1">The sequence shown here is derived from an EMBL/GenBank/DDBJ whole genome shotgun (WGS) entry which is preliminary data.</text>
</comment>
<accession>X1UL39</accession>
<gene>
    <name evidence="1" type="ORF">S12H4_32772</name>
</gene>
<dbReference type="EMBL" id="BARW01019241">
    <property type="protein sequence ID" value="GAI93044.1"/>
    <property type="molecule type" value="Genomic_DNA"/>
</dbReference>
<reference evidence="1" key="1">
    <citation type="journal article" date="2014" name="Front. Microbiol.">
        <title>High frequency of phylogenetically diverse reductive dehalogenase-homologous genes in deep subseafloor sedimentary metagenomes.</title>
        <authorList>
            <person name="Kawai M."/>
            <person name="Futagami T."/>
            <person name="Toyoda A."/>
            <person name="Takaki Y."/>
            <person name="Nishi S."/>
            <person name="Hori S."/>
            <person name="Arai W."/>
            <person name="Tsubouchi T."/>
            <person name="Morono Y."/>
            <person name="Uchiyama I."/>
            <person name="Ito T."/>
            <person name="Fujiyama A."/>
            <person name="Inagaki F."/>
            <person name="Takami H."/>
        </authorList>
    </citation>
    <scope>NUCLEOTIDE SEQUENCE</scope>
    <source>
        <strain evidence="1">Expedition CK06-06</strain>
    </source>
</reference>
<protein>
    <submittedName>
        <fullName evidence="1">Uncharacterized protein</fullName>
    </submittedName>
</protein>